<keyword evidence="2 5" id="KW-0349">Heme</keyword>
<evidence type="ECO:0000256" key="6">
    <source>
        <dbReference type="RuleBase" id="RU000461"/>
    </source>
</evidence>
<gene>
    <name evidence="7" type="ORF">BKA67DRAFT_426</name>
</gene>
<dbReference type="RefSeq" id="XP_045963018.1">
    <property type="nucleotide sequence ID" value="XM_046096838.1"/>
</dbReference>
<dbReference type="GO" id="GO:0004497">
    <property type="term" value="F:monooxygenase activity"/>
    <property type="evidence" value="ECO:0007669"/>
    <property type="project" value="UniProtKB-KW"/>
</dbReference>
<evidence type="ECO:0000313" key="7">
    <source>
        <dbReference type="EMBL" id="KAH6658887.1"/>
    </source>
</evidence>
<dbReference type="Proteomes" id="UP000758603">
    <property type="component" value="Unassembled WGS sequence"/>
</dbReference>
<dbReference type="InterPro" id="IPR017972">
    <property type="entry name" value="Cyt_P450_CS"/>
</dbReference>
<dbReference type="AlphaFoldDB" id="A0A9P8UV25"/>
<dbReference type="PROSITE" id="PS00086">
    <property type="entry name" value="CYTOCHROME_P450"/>
    <property type="match status" value="1"/>
</dbReference>
<keyword evidence="6" id="KW-0503">Monooxygenase</keyword>
<dbReference type="Gene3D" id="1.10.630.10">
    <property type="entry name" value="Cytochrome P450"/>
    <property type="match status" value="1"/>
</dbReference>
<keyword evidence="4 5" id="KW-0408">Iron</keyword>
<dbReference type="InterPro" id="IPR036396">
    <property type="entry name" value="Cyt_P450_sf"/>
</dbReference>
<dbReference type="PRINTS" id="PR00463">
    <property type="entry name" value="EP450I"/>
</dbReference>
<dbReference type="FunFam" id="1.10.630.10:FF:000050">
    <property type="entry name" value="Cytochrome P450 monooxygenase"/>
    <property type="match status" value="1"/>
</dbReference>
<dbReference type="InterPro" id="IPR050121">
    <property type="entry name" value="Cytochrome_P450_monoxygenase"/>
</dbReference>
<dbReference type="GeneID" id="70125730"/>
<comment type="cofactor">
    <cofactor evidence="1 5">
        <name>heme</name>
        <dbReference type="ChEBI" id="CHEBI:30413"/>
    </cofactor>
</comment>
<evidence type="ECO:0000313" key="8">
    <source>
        <dbReference type="Proteomes" id="UP000758603"/>
    </source>
</evidence>
<dbReference type="Pfam" id="PF00067">
    <property type="entry name" value="p450"/>
    <property type="match status" value="1"/>
</dbReference>
<keyword evidence="3 5" id="KW-0479">Metal-binding</keyword>
<name>A0A9P8UV25_9PEZI</name>
<dbReference type="GO" id="GO:0005506">
    <property type="term" value="F:iron ion binding"/>
    <property type="evidence" value="ECO:0007669"/>
    <property type="project" value="InterPro"/>
</dbReference>
<reference evidence="7" key="1">
    <citation type="journal article" date="2021" name="Nat. Commun.">
        <title>Genetic determinants of endophytism in the Arabidopsis root mycobiome.</title>
        <authorList>
            <person name="Mesny F."/>
            <person name="Miyauchi S."/>
            <person name="Thiergart T."/>
            <person name="Pickel B."/>
            <person name="Atanasova L."/>
            <person name="Karlsson M."/>
            <person name="Huettel B."/>
            <person name="Barry K.W."/>
            <person name="Haridas S."/>
            <person name="Chen C."/>
            <person name="Bauer D."/>
            <person name="Andreopoulos W."/>
            <person name="Pangilinan J."/>
            <person name="LaButti K."/>
            <person name="Riley R."/>
            <person name="Lipzen A."/>
            <person name="Clum A."/>
            <person name="Drula E."/>
            <person name="Henrissat B."/>
            <person name="Kohler A."/>
            <person name="Grigoriev I.V."/>
            <person name="Martin F.M."/>
            <person name="Hacquard S."/>
        </authorList>
    </citation>
    <scope>NUCLEOTIDE SEQUENCE</scope>
    <source>
        <strain evidence="7">MPI-SDFR-AT-0073</strain>
    </source>
</reference>
<dbReference type="OrthoDB" id="3934656at2759"/>
<comment type="similarity">
    <text evidence="6">Belongs to the cytochrome P450 family.</text>
</comment>
<dbReference type="PANTHER" id="PTHR24305">
    <property type="entry name" value="CYTOCHROME P450"/>
    <property type="match status" value="1"/>
</dbReference>
<evidence type="ECO:0000256" key="2">
    <source>
        <dbReference type="ARBA" id="ARBA00022617"/>
    </source>
</evidence>
<comment type="caution">
    <text evidence="7">The sequence shown here is derived from an EMBL/GenBank/DDBJ whole genome shotgun (WGS) entry which is preliminary data.</text>
</comment>
<keyword evidence="6" id="KW-0560">Oxidoreductase</keyword>
<dbReference type="GO" id="GO:0020037">
    <property type="term" value="F:heme binding"/>
    <property type="evidence" value="ECO:0007669"/>
    <property type="project" value="InterPro"/>
</dbReference>
<dbReference type="CDD" id="cd11060">
    <property type="entry name" value="CYP57A1-like"/>
    <property type="match status" value="1"/>
</dbReference>
<dbReference type="InterPro" id="IPR002401">
    <property type="entry name" value="Cyt_P450_E_grp-I"/>
</dbReference>
<evidence type="ECO:0000256" key="3">
    <source>
        <dbReference type="ARBA" id="ARBA00022723"/>
    </source>
</evidence>
<organism evidence="7 8">
    <name type="scientific">Truncatella angustata</name>
    <dbReference type="NCBI Taxonomy" id="152316"/>
    <lineage>
        <taxon>Eukaryota</taxon>
        <taxon>Fungi</taxon>
        <taxon>Dikarya</taxon>
        <taxon>Ascomycota</taxon>
        <taxon>Pezizomycotina</taxon>
        <taxon>Sordariomycetes</taxon>
        <taxon>Xylariomycetidae</taxon>
        <taxon>Amphisphaeriales</taxon>
        <taxon>Sporocadaceae</taxon>
        <taxon>Truncatella</taxon>
    </lineage>
</organism>
<accession>A0A9P8UV25</accession>
<feature type="binding site" description="axial binding residue" evidence="5">
    <location>
        <position position="446"/>
    </location>
    <ligand>
        <name>heme</name>
        <dbReference type="ChEBI" id="CHEBI:30413"/>
    </ligand>
    <ligandPart>
        <name>Fe</name>
        <dbReference type="ChEBI" id="CHEBI:18248"/>
    </ligandPart>
</feature>
<dbReference type="EMBL" id="JAGPXC010000001">
    <property type="protein sequence ID" value="KAH6658887.1"/>
    <property type="molecule type" value="Genomic_DNA"/>
</dbReference>
<dbReference type="PRINTS" id="PR00385">
    <property type="entry name" value="P450"/>
</dbReference>
<keyword evidence="8" id="KW-1185">Reference proteome</keyword>
<dbReference type="PANTHER" id="PTHR24305:SF190">
    <property type="entry name" value="P450, PUTATIVE (EUROFUNG)-RELATED"/>
    <property type="match status" value="1"/>
</dbReference>
<sequence>MSIQLLVTAVGCVAILALVQSLLSPLRSIGGPFLARFTDLWYGWRVYSGHFEIENLELHKKHVRYGPNRFSFDDPDVLRTIYGPGSQFKKSDWYDAFNLPKPLAFEQWNIFSTTDPKLHSEQRKPFTSNYSMSALVSFEPYVDQCADIFDQRLTEVVDTGVPIDYSHWLQCYAFDVIGDITFGKRFGFLDSGHDVGGVMAALDTSFTYSATVGVFPSIHPYLFKLMGLAAGKKNTGMQYVNAFTEDSIKEFRNKPKTSKAASENNTGMKPLLDKFFKKHEEDPAHFSSYHIYTGAATNVGAGSDTTGISLSATFYYLLKNPGTLRKLRDEIDDKSTQGQLSDRPTFKETQGMPYLQAVIKEALRLHPATGLPLERVVPEGGAIILGRFFPEGTIVGVNTWVEHRNKQVWGEDAERFRPERWFTDDTERMGLMNRHWIPFGAGSRVCIGKNISLLEMQKLIPRVVRDFNLEIEGGNHRTWDTLNHWFVKPINFRVKVSKRKKE</sequence>
<dbReference type="InterPro" id="IPR001128">
    <property type="entry name" value="Cyt_P450"/>
</dbReference>
<evidence type="ECO:0000256" key="5">
    <source>
        <dbReference type="PIRSR" id="PIRSR602401-1"/>
    </source>
</evidence>
<proteinExistence type="inferred from homology"/>
<dbReference type="SUPFAM" id="SSF48264">
    <property type="entry name" value="Cytochrome P450"/>
    <property type="match status" value="1"/>
</dbReference>
<protein>
    <submittedName>
        <fullName evidence="7">Cytochrome P450</fullName>
    </submittedName>
</protein>
<dbReference type="GO" id="GO:0016705">
    <property type="term" value="F:oxidoreductase activity, acting on paired donors, with incorporation or reduction of molecular oxygen"/>
    <property type="evidence" value="ECO:0007669"/>
    <property type="project" value="InterPro"/>
</dbReference>
<evidence type="ECO:0000256" key="4">
    <source>
        <dbReference type="ARBA" id="ARBA00023004"/>
    </source>
</evidence>
<evidence type="ECO:0000256" key="1">
    <source>
        <dbReference type="ARBA" id="ARBA00001971"/>
    </source>
</evidence>